<proteinExistence type="predicted"/>
<dbReference type="EMBL" id="CAADFV010000028">
    <property type="protein sequence ID" value="VFK55336.1"/>
    <property type="molecule type" value="Genomic_DNA"/>
</dbReference>
<name>A0A450ZNF8_9GAMM</name>
<evidence type="ECO:0000313" key="1">
    <source>
        <dbReference type="EMBL" id="VFK55336.1"/>
    </source>
</evidence>
<gene>
    <name evidence="2" type="ORF">BECKTUN1418D_GA0071000_10598</name>
    <name evidence="1" type="ORF">BECKTUN1418E_GA0071001_102815</name>
</gene>
<accession>A0A450ZNF8</accession>
<evidence type="ECO:0000313" key="2">
    <source>
        <dbReference type="EMBL" id="VFK57113.1"/>
    </source>
</evidence>
<sequence>MGRNRKGDVEIKAIRKQPIHISHPFIDLNLSALNKLAKLRLGPLTHDVALVWGDASLDIPTIGSDVKWLAKLLQFEAVINWKY</sequence>
<protein>
    <submittedName>
        <fullName evidence="1">Uncharacterized protein</fullName>
    </submittedName>
</protein>
<organism evidence="1">
    <name type="scientific">Candidatus Kentrum sp. TUN</name>
    <dbReference type="NCBI Taxonomy" id="2126343"/>
    <lineage>
        <taxon>Bacteria</taxon>
        <taxon>Pseudomonadati</taxon>
        <taxon>Pseudomonadota</taxon>
        <taxon>Gammaproteobacteria</taxon>
        <taxon>Candidatus Kentrum</taxon>
    </lineage>
</organism>
<dbReference type="AlphaFoldDB" id="A0A450ZNF8"/>
<reference evidence="1" key="1">
    <citation type="submission" date="2019-02" db="EMBL/GenBank/DDBJ databases">
        <authorList>
            <person name="Gruber-Vodicka R. H."/>
            <person name="Seah K. B. B."/>
        </authorList>
    </citation>
    <scope>NUCLEOTIDE SEQUENCE</scope>
    <source>
        <strain evidence="2">BECK_BY1</strain>
        <strain evidence="1">BECK_BY2</strain>
    </source>
</reference>
<dbReference type="EMBL" id="CAADFX010000059">
    <property type="protein sequence ID" value="VFK57113.1"/>
    <property type="molecule type" value="Genomic_DNA"/>
</dbReference>